<gene>
    <name evidence="1" type="ORF">MILVUS5_LOCUS14822</name>
</gene>
<reference evidence="1" key="1">
    <citation type="submission" date="2023-10" db="EMBL/GenBank/DDBJ databases">
        <authorList>
            <person name="Rodriguez Cubillos JULIANA M."/>
            <person name="De Vega J."/>
        </authorList>
    </citation>
    <scope>NUCLEOTIDE SEQUENCE</scope>
</reference>
<organism evidence="1 2">
    <name type="scientific">Trifolium pratense</name>
    <name type="common">Red clover</name>
    <dbReference type="NCBI Taxonomy" id="57577"/>
    <lineage>
        <taxon>Eukaryota</taxon>
        <taxon>Viridiplantae</taxon>
        <taxon>Streptophyta</taxon>
        <taxon>Embryophyta</taxon>
        <taxon>Tracheophyta</taxon>
        <taxon>Spermatophyta</taxon>
        <taxon>Magnoliopsida</taxon>
        <taxon>eudicotyledons</taxon>
        <taxon>Gunneridae</taxon>
        <taxon>Pentapetalae</taxon>
        <taxon>rosids</taxon>
        <taxon>fabids</taxon>
        <taxon>Fabales</taxon>
        <taxon>Fabaceae</taxon>
        <taxon>Papilionoideae</taxon>
        <taxon>50 kb inversion clade</taxon>
        <taxon>NPAAA clade</taxon>
        <taxon>Hologalegina</taxon>
        <taxon>IRL clade</taxon>
        <taxon>Trifolieae</taxon>
        <taxon>Trifolium</taxon>
    </lineage>
</organism>
<comment type="caution">
    <text evidence="1">The sequence shown here is derived from an EMBL/GenBank/DDBJ whole genome shotgun (WGS) entry which is preliminary data.</text>
</comment>
<accession>A0ACB0JQZ1</accession>
<proteinExistence type="predicted"/>
<dbReference type="EMBL" id="CASHSV030000109">
    <property type="protein sequence ID" value="CAJ2646030.1"/>
    <property type="molecule type" value="Genomic_DNA"/>
</dbReference>
<evidence type="ECO:0000313" key="2">
    <source>
        <dbReference type="Proteomes" id="UP001177021"/>
    </source>
</evidence>
<name>A0ACB0JQZ1_TRIPR</name>
<sequence>MVTKTEQQLSHSHFHNMAKPTFRNNNNNKSSSSSVWLSDGFLFLGGAFSALLLVWGFTSFTNPIPNENNLSLKQNDAVSYSTPDLLFDPPDKTFYDDPEMGYTMSDKIENWDEKRQEWLKLHPSFSAGAKERIFMITGSQPAPCKNPIGDHLLLRFFKNKVDYCRIHGYDIFYNNALLHPQMFAYWAKYPVVKAAMMAHPEAEWIWWVDSDALFTDMEFKLPLERYKDHNLVVHGWEHLIHEKRSWTGLNAGVFLIRNCQWSLDFMEAWAGMGPQSPDYEQWGKILRSTFKDKFFPESDDQTGLAYLIAIEKEKWANKIYLEGEYYFEGYWEEIRETFYNISKKYDEIEKSVSKLRRRHGEKVSESYGVVREEYLKDAGYGKGSWRRPFVTHFTGCQPCSGKYNEMYTADACWNGMRSALNFADNQVMRKFGFVHPDLDDDKRISPLPFDYPQPWP</sequence>
<protein>
    <submittedName>
        <fullName evidence="1">Uncharacterized protein</fullName>
    </submittedName>
</protein>
<dbReference type="Proteomes" id="UP001177021">
    <property type="component" value="Unassembled WGS sequence"/>
</dbReference>
<keyword evidence="2" id="KW-1185">Reference proteome</keyword>
<evidence type="ECO:0000313" key="1">
    <source>
        <dbReference type="EMBL" id="CAJ2646030.1"/>
    </source>
</evidence>